<dbReference type="Pfam" id="PF00151">
    <property type="entry name" value="Lipase"/>
    <property type="match status" value="1"/>
</dbReference>
<feature type="domain" description="Lipase" evidence="6">
    <location>
        <begin position="85"/>
        <end position="338"/>
    </location>
</feature>
<dbReference type="InterPro" id="IPR000734">
    <property type="entry name" value="TAG_lipase"/>
</dbReference>
<proteinExistence type="inferred from homology"/>
<sequence length="403" mass="45575">MVVLTPTIIFFNTLLVTSFMFIVSMSNPQGNFESATAFSSNPILNMSRLKESIASVNWSEYFEVNKDNSKTNVVSDPLYVVNETYLDPYGPNVQFILFTRNNPPYNLKMNAHENFVSSYFNYSRPTKIIIHGFISSIKETVFQMSKNAYLETGDYNVIGMDWSVLCEFEYFTAMRGAQIAGAYLGAFINYLVEEGVDLENIHVIGHSLGAHVAAMGADKIKAGKIHRITGLDPAGPGYNDVPAIYRLDPSDAKLVDVIHTNMRLLSLSQPQGHLDFYPNGGRFQPGCPELSDIWTVTNSLECNHGRAYYYFAETIRNKRAFKSYRCAHVDVQKLDMCIIPTEVYMGQEDTYEVLDCSKNLLKVDRAIQTNDWQMAVEKCLLSNVSWYGLYFLKTKAVPPYSFS</sequence>
<keyword evidence="5" id="KW-0472">Membrane</keyword>
<evidence type="ECO:0000313" key="8">
    <source>
        <dbReference type="Proteomes" id="UP001353858"/>
    </source>
</evidence>
<dbReference type="GO" id="GO:0005615">
    <property type="term" value="C:extracellular space"/>
    <property type="evidence" value="ECO:0007669"/>
    <property type="project" value="TreeGrafter"/>
</dbReference>
<evidence type="ECO:0000256" key="4">
    <source>
        <dbReference type="RuleBase" id="RU004262"/>
    </source>
</evidence>
<keyword evidence="3" id="KW-0964">Secreted</keyword>
<dbReference type="Gene3D" id="3.40.50.1820">
    <property type="entry name" value="alpha/beta hydrolase"/>
    <property type="match status" value="1"/>
</dbReference>
<dbReference type="GO" id="GO:0016042">
    <property type="term" value="P:lipid catabolic process"/>
    <property type="evidence" value="ECO:0007669"/>
    <property type="project" value="TreeGrafter"/>
</dbReference>
<dbReference type="PANTHER" id="PTHR11610:SF173">
    <property type="entry name" value="LIPASE DOMAIN-CONTAINING PROTEIN-RELATED"/>
    <property type="match status" value="1"/>
</dbReference>
<keyword evidence="5" id="KW-0812">Transmembrane</keyword>
<gene>
    <name evidence="7" type="ORF">RN001_014674</name>
</gene>
<comment type="similarity">
    <text evidence="2 4">Belongs to the AB hydrolase superfamily. Lipase family.</text>
</comment>
<comment type="subcellular location">
    <subcellularLocation>
        <location evidence="1">Secreted</location>
    </subcellularLocation>
</comment>
<protein>
    <recommendedName>
        <fullName evidence="6">Lipase domain-containing protein</fullName>
    </recommendedName>
</protein>
<evidence type="ECO:0000256" key="2">
    <source>
        <dbReference type="ARBA" id="ARBA00010701"/>
    </source>
</evidence>
<accession>A0AAN7PYQ5</accession>
<dbReference type="PRINTS" id="PR00821">
    <property type="entry name" value="TAGLIPASE"/>
</dbReference>
<evidence type="ECO:0000256" key="5">
    <source>
        <dbReference type="SAM" id="Phobius"/>
    </source>
</evidence>
<reference evidence="8" key="1">
    <citation type="submission" date="2023-01" db="EMBL/GenBank/DDBJ databases">
        <title>Key to firefly adult light organ development and bioluminescence: homeobox transcription factors regulate luciferase expression and transportation to peroxisome.</title>
        <authorList>
            <person name="Fu X."/>
        </authorList>
    </citation>
    <scope>NUCLEOTIDE SEQUENCE [LARGE SCALE GENOMIC DNA]</scope>
</reference>
<comment type="caution">
    <text evidence="7">The sequence shown here is derived from an EMBL/GenBank/DDBJ whole genome shotgun (WGS) entry which is preliminary data.</text>
</comment>
<keyword evidence="8" id="KW-1185">Reference proteome</keyword>
<feature type="transmembrane region" description="Helical" evidence="5">
    <location>
        <begin position="7"/>
        <end position="25"/>
    </location>
</feature>
<dbReference type="SUPFAM" id="SSF53474">
    <property type="entry name" value="alpha/beta-Hydrolases"/>
    <property type="match status" value="1"/>
</dbReference>
<evidence type="ECO:0000256" key="3">
    <source>
        <dbReference type="ARBA" id="ARBA00022525"/>
    </source>
</evidence>
<dbReference type="Proteomes" id="UP001353858">
    <property type="component" value="Unassembled WGS sequence"/>
</dbReference>
<dbReference type="GO" id="GO:0017171">
    <property type="term" value="F:serine hydrolase activity"/>
    <property type="evidence" value="ECO:0007669"/>
    <property type="project" value="TreeGrafter"/>
</dbReference>
<dbReference type="EMBL" id="JARPUR010000007">
    <property type="protein sequence ID" value="KAK4872645.1"/>
    <property type="molecule type" value="Genomic_DNA"/>
</dbReference>
<dbReference type="AlphaFoldDB" id="A0AAN7PYQ5"/>
<dbReference type="InterPro" id="IPR029058">
    <property type="entry name" value="AB_hydrolase_fold"/>
</dbReference>
<evidence type="ECO:0000259" key="6">
    <source>
        <dbReference type="Pfam" id="PF00151"/>
    </source>
</evidence>
<dbReference type="CDD" id="cd00707">
    <property type="entry name" value="Pancreat_lipase_like"/>
    <property type="match status" value="1"/>
</dbReference>
<keyword evidence="5" id="KW-1133">Transmembrane helix</keyword>
<dbReference type="GO" id="GO:0016298">
    <property type="term" value="F:lipase activity"/>
    <property type="evidence" value="ECO:0007669"/>
    <property type="project" value="InterPro"/>
</dbReference>
<dbReference type="InterPro" id="IPR013818">
    <property type="entry name" value="Lipase"/>
</dbReference>
<dbReference type="InterPro" id="IPR033906">
    <property type="entry name" value="Lipase_N"/>
</dbReference>
<evidence type="ECO:0000313" key="7">
    <source>
        <dbReference type="EMBL" id="KAK4872645.1"/>
    </source>
</evidence>
<evidence type="ECO:0000256" key="1">
    <source>
        <dbReference type="ARBA" id="ARBA00004613"/>
    </source>
</evidence>
<name>A0AAN7PYQ5_9COLE</name>
<organism evidence="7 8">
    <name type="scientific">Aquatica leii</name>
    <dbReference type="NCBI Taxonomy" id="1421715"/>
    <lineage>
        <taxon>Eukaryota</taxon>
        <taxon>Metazoa</taxon>
        <taxon>Ecdysozoa</taxon>
        <taxon>Arthropoda</taxon>
        <taxon>Hexapoda</taxon>
        <taxon>Insecta</taxon>
        <taxon>Pterygota</taxon>
        <taxon>Neoptera</taxon>
        <taxon>Endopterygota</taxon>
        <taxon>Coleoptera</taxon>
        <taxon>Polyphaga</taxon>
        <taxon>Elateriformia</taxon>
        <taxon>Elateroidea</taxon>
        <taxon>Lampyridae</taxon>
        <taxon>Luciolinae</taxon>
        <taxon>Aquatica</taxon>
    </lineage>
</organism>
<dbReference type="PANTHER" id="PTHR11610">
    <property type="entry name" value="LIPASE"/>
    <property type="match status" value="1"/>
</dbReference>